<evidence type="ECO:0000259" key="1">
    <source>
        <dbReference type="Pfam" id="PF13577"/>
    </source>
</evidence>
<name>A0A5Q2FBW2_9ACTN</name>
<protein>
    <recommendedName>
        <fullName evidence="1">SnoaL-like domain-containing protein</fullName>
    </recommendedName>
</protein>
<evidence type="ECO:0000313" key="3">
    <source>
        <dbReference type="Proteomes" id="UP000386847"/>
    </source>
</evidence>
<feature type="domain" description="SnoaL-like" evidence="1">
    <location>
        <begin position="9"/>
        <end position="121"/>
    </location>
</feature>
<dbReference type="KEGG" id="rain:Rai3103_05490"/>
<dbReference type="SUPFAM" id="SSF54427">
    <property type="entry name" value="NTF2-like"/>
    <property type="match status" value="1"/>
</dbReference>
<gene>
    <name evidence="2" type="ORF">Rai3103_05490</name>
</gene>
<organism evidence="2 3">
    <name type="scientific">Raineyella fluvialis</name>
    <dbReference type="NCBI Taxonomy" id="2662261"/>
    <lineage>
        <taxon>Bacteria</taxon>
        <taxon>Bacillati</taxon>
        <taxon>Actinomycetota</taxon>
        <taxon>Actinomycetes</taxon>
        <taxon>Propionibacteriales</taxon>
        <taxon>Propionibacteriaceae</taxon>
        <taxon>Raineyella</taxon>
    </lineage>
</organism>
<dbReference type="Gene3D" id="3.10.450.50">
    <property type="match status" value="1"/>
</dbReference>
<keyword evidence="3" id="KW-1185">Reference proteome</keyword>
<dbReference type="AlphaFoldDB" id="A0A5Q2FBW2"/>
<dbReference type="Pfam" id="PF13577">
    <property type="entry name" value="SnoaL_4"/>
    <property type="match status" value="1"/>
</dbReference>
<dbReference type="InterPro" id="IPR032710">
    <property type="entry name" value="NTF2-like_dom_sf"/>
</dbReference>
<evidence type="ECO:0000313" key="2">
    <source>
        <dbReference type="EMBL" id="QGF23207.1"/>
    </source>
</evidence>
<reference evidence="2 3" key="1">
    <citation type="submission" date="2019-10" db="EMBL/GenBank/DDBJ databases">
        <title>Genomic analysis of Raineyella sp. CBA3103.</title>
        <authorList>
            <person name="Roh S.W."/>
        </authorList>
    </citation>
    <scope>NUCLEOTIDE SEQUENCE [LARGE SCALE GENOMIC DNA]</scope>
    <source>
        <strain evidence="2 3">CBA3103</strain>
    </source>
</reference>
<dbReference type="EMBL" id="CP045725">
    <property type="protein sequence ID" value="QGF23207.1"/>
    <property type="molecule type" value="Genomic_DNA"/>
</dbReference>
<accession>A0A5Q2FBW2</accession>
<proteinExistence type="predicted"/>
<dbReference type="RefSeq" id="WP_153571734.1">
    <property type="nucleotide sequence ID" value="NZ_CP045725.1"/>
</dbReference>
<sequence length="127" mass="14022">MDISGDLSALFETYSTLLAEGDLDHLARLYVYPAMVIAPHARLVVADQDQTRRFFAGSLKGYAEKGIVASQPAVTWSDQPGRGVAAAYVTFTNLDAEGREVNQEHYCYQLVQIDGWWKIATITPLLA</sequence>
<dbReference type="InterPro" id="IPR037401">
    <property type="entry name" value="SnoaL-like"/>
</dbReference>
<dbReference type="Proteomes" id="UP000386847">
    <property type="component" value="Chromosome"/>
</dbReference>